<dbReference type="Proteomes" id="UP000054558">
    <property type="component" value="Unassembled WGS sequence"/>
</dbReference>
<keyword evidence="5" id="KW-1185">Reference proteome</keyword>
<proteinExistence type="predicted"/>
<organism evidence="4 5">
    <name type="scientific">Klebsormidium nitens</name>
    <name type="common">Green alga</name>
    <name type="synonym">Ulothrix nitens</name>
    <dbReference type="NCBI Taxonomy" id="105231"/>
    <lineage>
        <taxon>Eukaryota</taxon>
        <taxon>Viridiplantae</taxon>
        <taxon>Streptophyta</taxon>
        <taxon>Klebsormidiophyceae</taxon>
        <taxon>Klebsormidiales</taxon>
        <taxon>Klebsormidiaceae</taxon>
        <taxon>Klebsormidium</taxon>
    </lineage>
</organism>
<evidence type="ECO:0000256" key="2">
    <source>
        <dbReference type="SAM" id="Phobius"/>
    </source>
</evidence>
<feature type="compositionally biased region" description="Low complexity" evidence="1">
    <location>
        <begin position="269"/>
        <end position="288"/>
    </location>
</feature>
<reference evidence="4 5" key="1">
    <citation type="journal article" date="2014" name="Nat. Commun.">
        <title>Klebsormidium flaccidum genome reveals primary factors for plant terrestrial adaptation.</title>
        <authorList>
            <person name="Hori K."/>
            <person name="Maruyama F."/>
            <person name="Fujisawa T."/>
            <person name="Togashi T."/>
            <person name="Yamamoto N."/>
            <person name="Seo M."/>
            <person name="Sato S."/>
            <person name="Yamada T."/>
            <person name="Mori H."/>
            <person name="Tajima N."/>
            <person name="Moriyama T."/>
            <person name="Ikeuchi M."/>
            <person name="Watanabe M."/>
            <person name="Wada H."/>
            <person name="Kobayashi K."/>
            <person name="Saito M."/>
            <person name="Masuda T."/>
            <person name="Sasaki-Sekimoto Y."/>
            <person name="Mashiguchi K."/>
            <person name="Awai K."/>
            <person name="Shimojima M."/>
            <person name="Masuda S."/>
            <person name="Iwai M."/>
            <person name="Nobusawa T."/>
            <person name="Narise T."/>
            <person name="Kondo S."/>
            <person name="Saito H."/>
            <person name="Sato R."/>
            <person name="Murakawa M."/>
            <person name="Ihara Y."/>
            <person name="Oshima-Yamada Y."/>
            <person name="Ohtaka K."/>
            <person name="Satoh M."/>
            <person name="Sonobe K."/>
            <person name="Ishii M."/>
            <person name="Ohtani R."/>
            <person name="Kanamori-Sato M."/>
            <person name="Honoki R."/>
            <person name="Miyazaki D."/>
            <person name="Mochizuki H."/>
            <person name="Umetsu J."/>
            <person name="Higashi K."/>
            <person name="Shibata D."/>
            <person name="Kamiya Y."/>
            <person name="Sato N."/>
            <person name="Nakamura Y."/>
            <person name="Tabata S."/>
            <person name="Ida S."/>
            <person name="Kurokawa K."/>
            <person name="Ohta H."/>
        </authorList>
    </citation>
    <scope>NUCLEOTIDE SEQUENCE [LARGE SCALE GENOMIC DNA]</scope>
    <source>
        <strain evidence="4 5">NIES-2285</strain>
    </source>
</reference>
<feature type="domain" description="Peptidoglycan binding-like" evidence="3">
    <location>
        <begin position="171"/>
        <end position="216"/>
    </location>
</feature>
<dbReference type="EMBL" id="DF237217">
    <property type="protein sequence ID" value="GAQ86058.1"/>
    <property type="molecule type" value="Genomic_DNA"/>
</dbReference>
<protein>
    <recommendedName>
        <fullName evidence="3">Peptidoglycan binding-like domain-containing protein</fullName>
    </recommendedName>
</protein>
<dbReference type="Gene3D" id="1.10.101.10">
    <property type="entry name" value="PGBD-like superfamily/PGBD"/>
    <property type="match status" value="1"/>
</dbReference>
<dbReference type="InterPro" id="IPR036366">
    <property type="entry name" value="PGBDSf"/>
</dbReference>
<feature type="compositionally biased region" description="Basic and acidic residues" evidence="1">
    <location>
        <begin position="351"/>
        <end position="365"/>
    </location>
</feature>
<keyword evidence="2" id="KW-0812">Transmembrane</keyword>
<accession>A0A1Y1IDA0</accession>
<feature type="region of interest" description="Disordered" evidence="1">
    <location>
        <begin position="323"/>
        <end position="365"/>
    </location>
</feature>
<evidence type="ECO:0000313" key="5">
    <source>
        <dbReference type="Proteomes" id="UP000054558"/>
    </source>
</evidence>
<evidence type="ECO:0000259" key="3">
    <source>
        <dbReference type="Pfam" id="PF01471"/>
    </source>
</evidence>
<keyword evidence="2" id="KW-0472">Membrane</keyword>
<name>A0A1Y1IDA0_KLENI</name>
<dbReference type="AlphaFoldDB" id="A0A1Y1IDA0"/>
<gene>
    <name evidence="4" type="ORF">KFL_002680040</name>
</gene>
<feature type="region of interest" description="Disordered" evidence="1">
    <location>
        <begin position="240"/>
        <end position="290"/>
    </location>
</feature>
<dbReference type="InterPro" id="IPR036365">
    <property type="entry name" value="PGBD-like_sf"/>
</dbReference>
<dbReference type="Pfam" id="PF01471">
    <property type="entry name" value="PG_binding_1"/>
    <property type="match status" value="1"/>
</dbReference>
<sequence>MAKALAVRTAQAVGPLSTKQINQHSSLQGSLFGSQGNGKTLRTILSLKTGSTRLFRAQKCFHCRSFHPYNTEASHSRWRNVPGLASRPDYSRTGPTFHRGFPSVPSGQRHEREGRRRAQHGRARAAASDETDSRETLLPRAVLAELRQKGVTIWEFYYDTSAEAYGVGDFGEEVRALQGYLMTTGDFRSEHGATGYFGPETQKALSNWQRQHGVEPALGVWGPFSRDKYRQLVAQDASRRGLQRKLSKKPAVIAADRPGPSPPSAVGEASRSPSSASVSVPLSPPAASHARGGLSLAQSLVAAFAIVGVAVLGGFLLQRNKASRKDISDAQELDRARNMLEMDRTGGPQPGEREAGRHKAAPEER</sequence>
<dbReference type="SUPFAM" id="SSF47090">
    <property type="entry name" value="PGBD-like"/>
    <property type="match status" value="1"/>
</dbReference>
<dbReference type="OrthoDB" id="1938275at2759"/>
<evidence type="ECO:0000256" key="1">
    <source>
        <dbReference type="SAM" id="MobiDB-lite"/>
    </source>
</evidence>
<feature type="transmembrane region" description="Helical" evidence="2">
    <location>
        <begin position="296"/>
        <end position="317"/>
    </location>
</feature>
<evidence type="ECO:0000313" key="4">
    <source>
        <dbReference type="EMBL" id="GAQ86058.1"/>
    </source>
</evidence>
<keyword evidence="2" id="KW-1133">Transmembrane helix</keyword>
<feature type="region of interest" description="Disordered" evidence="1">
    <location>
        <begin position="86"/>
        <end position="134"/>
    </location>
</feature>
<dbReference type="InterPro" id="IPR002477">
    <property type="entry name" value="Peptidoglycan-bd-like"/>
</dbReference>
<feature type="compositionally biased region" description="Basic and acidic residues" evidence="1">
    <location>
        <begin position="323"/>
        <end position="344"/>
    </location>
</feature>